<keyword evidence="1" id="KW-0812">Transmembrane</keyword>
<evidence type="ECO:0000256" key="1">
    <source>
        <dbReference type="SAM" id="Phobius"/>
    </source>
</evidence>
<keyword evidence="3" id="KW-1185">Reference proteome</keyword>
<keyword evidence="1" id="KW-1133">Transmembrane helix</keyword>
<dbReference type="AlphaFoldDB" id="R0FCZ1"/>
<reference evidence="3" key="1">
    <citation type="journal article" date="2013" name="Nat. Genet.">
        <title>The Capsella rubella genome and the genomic consequences of rapid mating system evolution.</title>
        <authorList>
            <person name="Slotte T."/>
            <person name="Hazzouri K.M."/>
            <person name="Agren J.A."/>
            <person name="Koenig D."/>
            <person name="Maumus F."/>
            <person name="Guo Y.L."/>
            <person name="Steige K."/>
            <person name="Platts A.E."/>
            <person name="Escobar J.S."/>
            <person name="Newman L.K."/>
            <person name="Wang W."/>
            <person name="Mandakova T."/>
            <person name="Vello E."/>
            <person name="Smith L.M."/>
            <person name="Henz S.R."/>
            <person name="Steffen J."/>
            <person name="Takuno S."/>
            <person name="Brandvain Y."/>
            <person name="Coop G."/>
            <person name="Andolfatto P."/>
            <person name="Hu T.T."/>
            <person name="Blanchette M."/>
            <person name="Clark R.M."/>
            <person name="Quesneville H."/>
            <person name="Nordborg M."/>
            <person name="Gaut B.S."/>
            <person name="Lysak M.A."/>
            <person name="Jenkins J."/>
            <person name="Grimwood J."/>
            <person name="Chapman J."/>
            <person name="Prochnik S."/>
            <person name="Shu S."/>
            <person name="Rokhsar D."/>
            <person name="Schmutz J."/>
            <person name="Weigel D."/>
            <person name="Wright S.I."/>
        </authorList>
    </citation>
    <scope>NUCLEOTIDE SEQUENCE [LARGE SCALE GENOMIC DNA]</scope>
    <source>
        <strain evidence="3">cv. Monte Gargano</strain>
    </source>
</reference>
<protein>
    <submittedName>
        <fullName evidence="2">Uncharacterized protein</fullName>
    </submittedName>
</protein>
<gene>
    <name evidence="2" type="ORF">CARUB_v10003549mg</name>
</gene>
<organism evidence="2 3">
    <name type="scientific">Capsella rubella</name>
    <dbReference type="NCBI Taxonomy" id="81985"/>
    <lineage>
        <taxon>Eukaryota</taxon>
        <taxon>Viridiplantae</taxon>
        <taxon>Streptophyta</taxon>
        <taxon>Embryophyta</taxon>
        <taxon>Tracheophyta</taxon>
        <taxon>Spermatophyta</taxon>
        <taxon>Magnoliopsida</taxon>
        <taxon>eudicotyledons</taxon>
        <taxon>Gunneridae</taxon>
        <taxon>Pentapetalae</taxon>
        <taxon>rosids</taxon>
        <taxon>malvids</taxon>
        <taxon>Brassicales</taxon>
        <taxon>Brassicaceae</taxon>
        <taxon>Camelineae</taxon>
        <taxon>Capsella</taxon>
    </lineage>
</organism>
<dbReference type="Proteomes" id="UP000029121">
    <property type="component" value="Unassembled WGS sequence"/>
</dbReference>
<sequence>MASLVFAPVLVPPRILPLPDLWPFALLPHLSNVMAPPEPPDPPDPTYGLVGLSSFSPFIMLFMFADLQSKLVLAWVVLVPLMPFDGTPFVSLRYLTVVCSAWYQSLPLASLELWFSTPRLSHSLVTLSQGFVLDEMISASFRLSLPQYEAAMSSLKLCFFLPQYEAVLFPIGFRIPLPQYEEFTILFKLMLLLPPFEDAIQKLWPRSIRVIVPLTLYVLTCDNLGSWIPDLFIESWWFLQPHTSPKLRFPSHLVGSGSWCFVAFAFVAIFQDAIYSVMDAASLDRRSPSVLFDFQSFISRFSTLSCLIVVYASIIFFHVYRLASLGAVSLAFVAFLLYLLNNFSIVGD</sequence>
<proteinExistence type="predicted"/>
<keyword evidence="1" id="KW-0472">Membrane</keyword>
<evidence type="ECO:0000313" key="3">
    <source>
        <dbReference type="Proteomes" id="UP000029121"/>
    </source>
</evidence>
<name>R0FCZ1_9BRAS</name>
<dbReference type="EMBL" id="KB870810">
    <property type="protein sequence ID" value="EOA19701.1"/>
    <property type="molecule type" value="Genomic_DNA"/>
</dbReference>
<accession>R0FCZ1</accession>
<feature type="transmembrane region" description="Helical" evidence="1">
    <location>
        <begin position="322"/>
        <end position="340"/>
    </location>
</feature>
<feature type="transmembrane region" description="Helical" evidence="1">
    <location>
        <begin position="297"/>
        <end position="316"/>
    </location>
</feature>
<feature type="transmembrane region" description="Helical" evidence="1">
    <location>
        <begin position="253"/>
        <end position="277"/>
    </location>
</feature>
<evidence type="ECO:0000313" key="2">
    <source>
        <dbReference type="EMBL" id="EOA19701.1"/>
    </source>
</evidence>
<dbReference type="STRING" id="81985.R0FCZ1"/>